<dbReference type="CDD" id="cd00063">
    <property type="entry name" value="FN3"/>
    <property type="match status" value="1"/>
</dbReference>
<feature type="domain" description="B30.2/SPRY" evidence="14">
    <location>
        <begin position="693"/>
        <end position="876"/>
    </location>
</feature>
<dbReference type="InterPro" id="IPR003961">
    <property type="entry name" value="FN3_dom"/>
</dbReference>
<dbReference type="PROSITE" id="PS00518">
    <property type="entry name" value="ZF_RING_1"/>
    <property type="match status" value="1"/>
</dbReference>
<keyword evidence="9" id="KW-0206">Cytoskeleton</keyword>
<evidence type="ECO:0000256" key="4">
    <source>
        <dbReference type="ARBA" id="ARBA00022737"/>
    </source>
</evidence>
<dbReference type="SUPFAM" id="SSF57850">
    <property type="entry name" value="RING/U-box"/>
    <property type="match status" value="1"/>
</dbReference>
<gene>
    <name evidence="18" type="primary">LOC116939619</name>
</gene>
<evidence type="ECO:0000259" key="14">
    <source>
        <dbReference type="PROSITE" id="PS50188"/>
    </source>
</evidence>
<dbReference type="SUPFAM" id="SSF49899">
    <property type="entry name" value="Concanavalin A-like lectins/glucanases"/>
    <property type="match status" value="1"/>
</dbReference>
<feature type="domain" description="B box-type" evidence="13">
    <location>
        <begin position="400"/>
        <end position="442"/>
    </location>
</feature>
<dbReference type="Gene3D" id="3.30.160.60">
    <property type="entry name" value="Classic Zinc Finger"/>
    <property type="match status" value="1"/>
</dbReference>
<dbReference type="FunFam" id="2.60.40.10:FF:000178">
    <property type="entry name" value="E3 ubiquitin-protein ligase TRIM9 isoform X1"/>
    <property type="match status" value="1"/>
</dbReference>
<dbReference type="SMART" id="SM00502">
    <property type="entry name" value="BBC"/>
    <property type="match status" value="1"/>
</dbReference>
<dbReference type="SMART" id="SM00449">
    <property type="entry name" value="SPRY"/>
    <property type="match status" value="1"/>
</dbReference>
<keyword evidence="6" id="KW-0833">Ubl conjugation pathway</keyword>
<dbReference type="InterPro" id="IPR001870">
    <property type="entry name" value="B30.2/SPRY"/>
</dbReference>
<evidence type="ECO:0000313" key="17">
    <source>
        <dbReference type="Proteomes" id="UP001318040"/>
    </source>
</evidence>
<dbReference type="Pfam" id="PF00643">
    <property type="entry name" value="zf-B_box"/>
    <property type="match status" value="1"/>
</dbReference>
<dbReference type="PROSITE" id="PS50188">
    <property type="entry name" value="B302_SPRY"/>
    <property type="match status" value="1"/>
</dbReference>
<protein>
    <submittedName>
        <fullName evidence="18">E3 ubiquitin-protein ligase TRIM9-like</fullName>
    </submittedName>
</protein>
<feature type="region of interest" description="Disordered" evidence="12">
    <location>
        <begin position="131"/>
        <end position="172"/>
    </location>
</feature>
<dbReference type="InterPro" id="IPR043136">
    <property type="entry name" value="B30.2/SPRY_sf"/>
</dbReference>
<dbReference type="FunFam" id="2.60.120.920:FF:000009">
    <property type="entry name" value="E3 ubiquitin-protein ligase TRIM9 isoform X1"/>
    <property type="match status" value="1"/>
</dbReference>
<dbReference type="GO" id="GO:0005737">
    <property type="term" value="C:cytoplasm"/>
    <property type="evidence" value="ECO:0007669"/>
    <property type="project" value="TreeGrafter"/>
</dbReference>
<dbReference type="Proteomes" id="UP001318040">
    <property type="component" value="Chromosome 6"/>
</dbReference>
<evidence type="ECO:0000256" key="12">
    <source>
        <dbReference type="SAM" id="MobiDB-lite"/>
    </source>
</evidence>
<evidence type="ECO:0000259" key="15">
    <source>
        <dbReference type="PROSITE" id="PS50853"/>
    </source>
</evidence>
<evidence type="ECO:0000256" key="9">
    <source>
        <dbReference type="ARBA" id="ARBA00023212"/>
    </source>
</evidence>
<keyword evidence="2" id="KW-0963">Cytoplasm</keyword>
<dbReference type="GO" id="GO:0005856">
    <property type="term" value="C:cytoskeleton"/>
    <property type="evidence" value="ECO:0007669"/>
    <property type="project" value="UniProtKB-SubCell"/>
</dbReference>
<dbReference type="Pfam" id="PF00041">
    <property type="entry name" value="fn3"/>
    <property type="match status" value="1"/>
</dbReference>
<dbReference type="InterPro" id="IPR036116">
    <property type="entry name" value="FN3_sf"/>
</dbReference>
<organism evidence="17 18">
    <name type="scientific">Petromyzon marinus</name>
    <name type="common">Sea lamprey</name>
    <dbReference type="NCBI Taxonomy" id="7757"/>
    <lineage>
        <taxon>Eukaryota</taxon>
        <taxon>Metazoa</taxon>
        <taxon>Chordata</taxon>
        <taxon>Craniata</taxon>
        <taxon>Vertebrata</taxon>
        <taxon>Cyclostomata</taxon>
        <taxon>Hyperoartia</taxon>
        <taxon>Petromyzontiformes</taxon>
        <taxon>Petromyzontidae</taxon>
        <taxon>Petromyzon</taxon>
    </lineage>
</organism>
<dbReference type="PROSITE" id="PS50119">
    <property type="entry name" value="ZF_BBOX"/>
    <property type="match status" value="2"/>
</dbReference>
<dbReference type="Pfam" id="PF13445">
    <property type="entry name" value="zf-RING_UBOX"/>
    <property type="match status" value="1"/>
</dbReference>
<dbReference type="InterPro" id="IPR003877">
    <property type="entry name" value="SPRY_dom"/>
</dbReference>
<evidence type="ECO:0000256" key="7">
    <source>
        <dbReference type="ARBA" id="ARBA00022833"/>
    </source>
</evidence>
<evidence type="ECO:0000256" key="6">
    <source>
        <dbReference type="ARBA" id="ARBA00022786"/>
    </source>
</evidence>
<dbReference type="PROSITE" id="PS51262">
    <property type="entry name" value="COS"/>
    <property type="match status" value="1"/>
</dbReference>
<dbReference type="InterPro" id="IPR017907">
    <property type="entry name" value="Znf_RING_CS"/>
</dbReference>
<dbReference type="Gene3D" id="2.60.120.920">
    <property type="match status" value="1"/>
</dbReference>
<dbReference type="SUPFAM" id="SSF49265">
    <property type="entry name" value="Fibronectin type III"/>
    <property type="match status" value="1"/>
</dbReference>
<dbReference type="InterPro" id="IPR013320">
    <property type="entry name" value="ConA-like_dom_sf"/>
</dbReference>
<dbReference type="Gene3D" id="1.20.5.170">
    <property type="match status" value="1"/>
</dbReference>
<feature type="domain" description="COS" evidence="16">
    <location>
        <begin position="550"/>
        <end position="608"/>
    </location>
</feature>
<accession>A0AAJ7SRG8</accession>
<dbReference type="InterPro" id="IPR017903">
    <property type="entry name" value="COS_domain"/>
</dbReference>
<dbReference type="CDD" id="cd19803">
    <property type="entry name" value="Bbox1_TRIM9-like_C-I"/>
    <property type="match status" value="1"/>
</dbReference>
<evidence type="ECO:0000259" key="16">
    <source>
        <dbReference type="PROSITE" id="PS51262"/>
    </source>
</evidence>
<dbReference type="Gene3D" id="4.10.830.40">
    <property type="match status" value="1"/>
</dbReference>
<keyword evidence="7" id="KW-0862">Zinc</keyword>
<dbReference type="PROSITE" id="PS50853">
    <property type="entry name" value="FN3"/>
    <property type="match status" value="1"/>
</dbReference>
<keyword evidence="8 11" id="KW-0175">Coiled coil</keyword>
<evidence type="ECO:0000256" key="2">
    <source>
        <dbReference type="ARBA" id="ARBA00022490"/>
    </source>
</evidence>
<keyword evidence="4" id="KW-0677">Repeat</keyword>
<dbReference type="AlphaFoldDB" id="A0AAJ7SRG8"/>
<dbReference type="Pfam" id="PF22586">
    <property type="entry name" value="ANCHR-like_BBOX"/>
    <property type="match status" value="1"/>
</dbReference>
<dbReference type="Pfam" id="PF00622">
    <property type="entry name" value="SPRY"/>
    <property type="match status" value="1"/>
</dbReference>
<evidence type="ECO:0000256" key="10">
    <source>
        <dbReference type="PROSITE-ProRule" id="PRU00024"/>
    </source>
</evidence>
<feature type="compositionally biased region" description="Pro residues" evidence="12">
    <location>
        <begin position="191"/>
        <end position="205"/>
    </location>
</feature>
<feature type="region of interest" description="Disordered" evidence="12">
    <location>
        <begin position="189"/>
        <end position="215"/>
    </location>
</feature>
<dbReference type="Gene3D" id="3.30.40.10">
    <property type="entry name" value="Zinc/RING finger domain, C3HC4 (zinc finger)"/>
    <property type="match status" value="1"/>
</dbReference>
<comment type="subcellular location">
    <subcellularLocation>
        <location evidence="1">Cytoplasm</location>
        <location evidence="1">Cytoskeleton</location>
    </subcellularLocation>
</comment>
<evidence type="ECO:0000256" key="8">
    <source>
        <dbReference type="ARBA" id="ARBA00023054"/>
    </source>
</evidence>
<reference evidence="18" key="1">
    <citation type="submission" date="2025-08" db="UniProtKB">
        <authorList>
            <consortium name="RefSeq"/>
        </authorList>
    </citation>
    <scope>IDENTIFICATION</scope>
    <source>
        <tissue evidence="18">Sperm</tissue>
    </source>
</reference>
<sequence>MEDMEDELKCPVCGAMYRDPVLLPCSHNLCLACARNILVQTPDGELPAQHQQQQQPVAAVSGTSQQPPPPPPAAAAAAAAAGTGSASQLQHAVANGAVAPRVSPSGSDYDYLELDKMSLHSEADSGYGSFGGYLTSPGTPNAPMATTPSSSSSSSSSAASSSSSSASSSSSLSSGVAVLPKLSPNGVRVFPPTPVPSAAPRPPLPSYQHHSQLHPQHALMHAQLLQQHHILQQKQQQQQLLQQQQQQQQQQAAAVQQRHRNSCLTCPQCHRSLLLDERGLRALPRNRVLEAVCDRVAQRGRARALQCQLCERSPARPASVLCEQCDVLYCDACRSRCHPARGPLAKHRLLPPALVLQARASASSTSAAAAAAAPLLGAAARAAVGAGLLGLGALGPPAARRPATCAEHELESHSMYCVPCRAPVCYQCLEEGKHARHEVRALGAMCKLHKGQLSQALTGLSDRAKEAKDFLGQLKNAATQIQESGVELEACLVAQCDALVDALNRRKGQLMARVGKEREQKHKLVRDQMSHCSVKLRQTTGLIEFCLEVIKENDPSGFLQISDALIKRVHSTEEQWGRGALQPRANPEFDLSLDSGPLLHSIQQLDFLQTRAQPAVPAAPLLQLEECSTQTNSATLSWKASPLSSANIEGYVLELDDGTEGLFREVYVGTETLCTVDGLHFSSTYSARVKAFNKAGVGPHSKTVVLHTSEVAWFSLDPSSAHQDVILSNGNLTASCSSYDERVVLGSAGFTRGVHYWEVTVDRYDNHPDPAFGVARLDVTRDAMLGKDDRAWAMYVDNNRSWFMHNNSHTHRTEGGIAKGATVGVLLDLTRRILAFFINDEPQGPVAFHDLQGIFFPAISLNRNVQVTLHTGLEPPDVQTEEEAAAVAAARPTATV</sequence>
<keyword evidence="5 10" id="KW-0863">Zinc-finger</keyword>
<evidence type="ECO:0000256" key="5">
    <source>
        <dbReference type="ARBA" id="ARBA00022771"/>
    </source>
</evidence>
<name>A0AAJ7SRG8_PETMA</name>
<dbReference type="Gene3D" id="2.60.40.10">
    <property type="entry name" value="Immunoglobulins"/>
    <property type="match status" value="1"/>
</dbReference>
<dbReference type="PANTHER" id="PTHR24099">
    <property type="entry name" value="E3 UBIQUITIN-PROTEIN LIGASE TRIM36-RELATED"/>
    <property type="match status" value="1"/>
</dbReference>
<dbReference type="PANTHER" id="PTHR24099:SF13">
    <property type="entry name" value="E3 UBIQUITIN-PROTEIN LIGASE TRIM9"/>
    <property type="match status" value="1"/>
</dbReference>
<evidence type="ECO:0000313" key="18">
    <source>
        <dbReference type="RefSeq" id="XP_032804129.1"/>
    </source>
</evidence>
<proteinExistence type="predicted"/>
<feature type="region of interest" description="Disordered" evidence="12">
    <location>
        <begin position="45"/>
        <end position="76"/>
    </location>
</feature>
<dbReference type="SMART" id="SM00060">
    <property type="entry name" value="FN3"/>
    <property type="match status" value="1"/>
</dbReference>
<keyword evidence="17" id="KW-1185">Reference proteome</keyword>
<evidence type="ECO:0000256" key="11">
    <source>
        <dbReference type="SAM" id="Coils"/>
    </source>
</evidence>
<dbReference type="SMART" id="SM00336">
    <property type="entry name" value="BBOX"/>
    <property type="match status" value="2"/>
</dbReference>
<dbReference type="InterPro" id="IPR013083">
    <property type="entry name" value="Znf_RING/FYVE/PHD"/>
</dbReference>
<keyword evidence="3" id="KW-0479">Metal-binding</keyword>
<dbReference type="SUPFAM" id="SSF57845">
    <property type="entry name" value="B-box zinc-binding domain"/>
    <property type="match status" value="1"/>
</dbReference>
<dbReference type="CDD" id="cd12889">
    <property type="entry name" value="SPRY_PRY_TRIM67_9"/>
    <property type="match status" value="1"/>
</dbReference>
<dbReference type="KEGG" id="pmrn:116939619"/>
<dbReference type="RefSeq" id="XP_032804129.1">
    <property type="nucleotide sequence ID" value="XM_032948238.1"/>
</dbReference>
<evidence type="ECO:0000256" key="3">
    <source>
        <dbReference type="ARBA" id="ARBA00022723"/>
    </source>
</evidence>
<dbReference type="InterPro" id="IPR050617">
    <property type="entry name" value="E3_ligase_FN3/SPRY"/>
</dbReference>
<evidence type="ECO:0000259" key="13">
    <source>
        <dbReference type="PROSITE" id="PS50119"/>
    </source>
</evidence>
<dbReference type="InterPro" id="IPR027370">
    <property type="entry name" value="Znf-RING_euk"/>
</dbReference>
<feature type="domain" description="Fibronectin type-III" evidence="15">
    <location>
        <begin position="616"/>
        <end position="711"/>
    </location>
</feature>
<dbReference type="InterPro" id="IPR000315">
    <property type="entry name" value="Znf_B-box"/>
</dbReference>
<dbReference type="FunFam" id="1.20.5.170:FF:000017">
    <property type="entry name" value="Putative E3 ubiquitin-protein ligase TRIM9"/>
    <property type="match status" value="1"/>
</dbReference>
<dbReference type="InterPro" id="IPR003649">
    <property type="entry name" value="Bbox_C"/>
</dbReference>
<evidence type="ECO:0000256" key="1">
    <source>
        <dbReference type="ARBA" id="ARBA00004245"/>
    </source>
</evidence>
<feature type="coiled-coil region" evidence="11">
    <location>
        <begin position="230"/>
        <end position="258"/>
    </location>
</feature>
<dbReference type="InterPro" id="IPR013783">
    <property type="entry name" value="Ig-like_fold"/>
</dbReference>
<feature type="domain" description="B box-type" evidence="13">
    <location>
        <begin position="305"/>
        <end position="352"/>
    </location>
</feature>
<feature type="compositionally biased region" description="Polar residues" evidence="12">
    <location>
        <begin position="136"/>
        <end position="148"/>
    </location>
</feature>
<feature type="compositionally biased region" description="Low complexity" evidence="12">
    <location>
        <begin position="149"/>
        <end position="172"/>
    </location>
</feature>
<dbReference type="GO" id="GO:0008270">
    <property type="term" value="F:zinc ion binding"/>
    <property type="evidence" value="ECO:0007669"/>
    <property type="project" value="UniProtKB-KW"/>
</dbReference>